<evidence type="ECO:0000256" key="4">
    <source>
        <dbReference type="SAM" id="MobiDB-lite"/>
    </source>
</evidence>
<dbReference type="GO" id="GO:0000981">
    <property type="term" value="F:DNA-binding transcription factor activity, RNA polymerase II-specific"/>
    <property type="evidence" value="ECO:0007669"/>
    <property type="project" value="InterPro"/>
</dbReference>
<dbReference type="EMBL" id="VCAU01000109">
    <property type="protein sequence ID" value="KAF9884888.1"/>
    <property type="molecule type" value="Genomic_DNA"/>
</dbReference>
<name>A0AAD4CEQ0_ASPNN</name>
<reference evidence="6" key="1">
    <citation type="journal article" date="2019" name="Beilstein J. Org. Chem.">
        <title>Nanangenines: drimane sesquiterpenoids as the dominant metabolite cohort of a novel Australian fungus, Aspergillus nanangensis.</title>
        <authorList>
            <person name="Lacey H.J."/>
            <person name="Gilchrist C.L.M."/>
            <person name="Crombie A."/>
            <person name="Kalaitzis J.A."/>
            <person name="Vuong D."/>
            <person name="Rutledge P.J."/>
            <person name="Turner P."/>
            <person name="Pitt J.I."/>
            <person name="Lacey E."/>
            <person name="Chooi Y.H."/>
            <person name="Piggott A.M."/>
        </authorList>
    </citation>
    <scope>NUCLEOTIDE SEQUENCE</scope>
    <source>
        <strain evidence="6">MST-FP2251</strain>
    </source>
</reference>
<dbReference type="Proteomes" id="UP001194746">
    <property type="component" value="Unassembled WGS sequence"/>
</dbReference>
<keyword evidence="3" id="KW-0539">Nucleus</keyword>
<organism evidence="6 7">
    <name type="scientific">Aspergillus nanangensis</name>
    <dbReference type="NCBI Taxonomy" id="2582783"/>
    <lineage>
        <taxon>Eukaryota</taxon>
        <taxon>Fungi</taxon>
        <taxon>Dikarya</taxon>
        <taxon>Ascomycota</taxon>
        <taxon>Pezizomycotina</taxon>
        <taxon>Eurotiomycetes</taxon>
        <taxon>Eurotiomycetidae</taxon>
        <taxon>Eurotiales</taxon>
        <taxon>Aspergillaceae</taxon>
        <taxon>Aspergillus</taxon>
        <taxon>Aspergillus subgen. Circumdati</taxon>
    </lineage>
</organism>
<sequence>MAYTVDRLNHAKRLFIQAKNQRYSATDNHKYTLRKRNARSVASFSSTWIDDDGDDTYHPGGRNTRKKKRTRPDDNSSGISPKRQKATQSLIVTMNVMSDAGKAYLSTLPIYQDEDPDTEDVQCKLANDLLQMSEEAPAMPTEYVQEDQTSQKVLEIKKMDPKKGCTTCWALGVDCLLAKDVFAYPCSFCRDNDMDCELYDPPEWKRACESCRKSKRQCSYAVDAADHNLPCKACRAEEAYCVAGPAKCKPESATANVPTPDGVSLGPGLGLASSPTTIAAAASSPNKNSGGGVGKSTPSQLSRPTRTIQTSFAHPINFTYDPPADGTNPCHWCSNFTYGIVGLGKQTVEVTRSARGEILEIKGGHVAQGREPSRMCVTCALERIHIMRCSGHRIVPLKGYTADSFDFDAAYRSLSPDSAGLGFRQINPWCSLCPNPALYGCSAIQTRNKFLELVRSESRDAQGCGLLVCESCEVLMRKFAGDLRKVVKKNEELDAEFGSRADVVFLLPDNDLYQCYTRS</sequence>
<dbReference type="PROSITE" id="PS00463">
    <property type="entry name" value="ZN2_CY6_FUNGAL_1"/>
    <property type="match status" value="1"/>
</dbReference>
<proteinExistence type="predicted"/>
<evidence type="ECO:0000256" key="2">
    <source>
        <dbReference type="ARBA" id="ARBA00023163"/>
    </source>
</evidence>
<reference evidence="6" key="2">
    <citation type="submission" date="2020-02" db="EMBL/GenBank/DDBJ databases">
        <authorList>
            <person name="Gilchrist C.L.M."/>
            <person name="Chooi Y.-H."/>
        </authorList>
    </citation>
    <scope>NUCLEOTIDE SEQUENCE</scope>
    <source>
        <strain evidence="6">MST-FP2251</strain>
    </source>
</reference>
<evidence type="ECO:0000256" key="1">
    <source>
        <dbReference type="ARBA" id="ARBA00023015"/>
    </source>
</evidence>
<gene>
    <name evidence="6" type="ORF">FE257_000955</name>
</gene>
<evidence type="ECO:0000313" key="6">
    <source>
        <dbReference type="EMBL" id="KAF9884888.1"/>
    </source>
</evidence>
<dbReference type="GO" id="GO:0008270">
    <property type="term" value="F:zinc ion binding"/>
    <property type="evidence" value="ECO:0007669"/>
    <property type="project" value="InterPro"/>
</dbReference>
<evidence type="ECO:0000313" key="7">
    <source>
        <dbReference type="Proteomes" id="UP001194746"/>
    </source>
</evidence>
<dbReference type="InterPro" id="IPR001138">
    <property type="entry name" value="Zn2Cys6_DnaBD"/>
</dbReference>
<feature type="domain" description="Zn(2)-C6 fungal-type" evidence="5">
    <location>
        <begin position="185"/>
        <end position="220"/>
    </location>
</feature>
<comment type="caution">
    <text evidence="6">The sequence shown here is derived from an EMBL/GenBank/DDBJ whole genome shotgun (WGS) entry which is preliminary data.</text>
</comment>
<feature type="region of interest" description="Disordered" evidence="4">
    <location>
        <begin position="49"/>
        <end position="85"/>
    </location>
</feature>
<feature type="region of interest" description="Disordered" evidence="4">
    <location>
        <begin position="277"/>
        <end position="307"/>
    </location>
</feature>
<evidence type="ECO:0000259" key="5">
    <source>
        <dbReference type="PROSITE" id="PS50048"/>
    </source>
</evidence>
<keyword evidence="7" id="KW-1185">Reference proteome</keyword>
<accession>A0AAD4CEQ0</accession>
<feature type="compositionally biased region" description="Polar residues" evidence="4">
    <location>
        <begin position="296"/>
        <end position="307"/>
    </location>
</feature>
<dbReference type="PROSITE" id="PS50048">
    <property type="entry name" value="ZN2_CY6_FUNGAL_2"/>
    <property type="match status" value="1"/>
</dbReference>
<evidence type="ECO:0000256" key="3">
    <source>
        <dbReference type="ARBA" id="ARBA00023242"/>
    </source>
</evidence>
<dbReference type="AlphaFoldDB" id="A0AAD4CEQ0"/>
<protein>
    <recommendedName>
        <fullName evidence="5">Zn(2)-C6 fungal-type domain-containing protein</fullName>
    </recommendedName>
</protein>
<keyword evidence="1" id="KW-0805">Transcription regulation</keyword>
<keyword evidence="2" id="KW-0804">Transcription</keyword>